<feature type="domain" description="N-acetyltransferase" evidence="1">
    <location>
        <begin position="1"/>
        <end position="168"/>
    </location>
</feature>
<dbReference type="InterPro" id="IPR051531">
    <property type="entry name" value="N-acetyltransferase"/>
</dbReference>
<name>A0A1I2RJZ7_9LACO</name>
<dbReference type="Pfam" id="PF00583">
    <property type="entry name" value="Acetyltransf_1"/>
    <property type="match status" value="1"/>
</dbReference>
<dbReference type="GO" id="GO:0016747">
    <property type="term" value="F:acyltransferase activity, transferring groups other than amino-acyl groups"/>
    <property type="evidence" value="ECO:0007669"/>
    <property type="project" value="InterPro"/>
</dbReference>
<protein>
    <submittedName>
        <fullName evidence="2">Protein N-acetyltransferase, RimJ/RimL family</fullName>
    </submittedName>
</protein>
<gene>
    <name evidence="2" type="ORF">SAMN02910432_01135</name>
</gene>
<dbReference type="CDD" id="cd04301">
    <property type="entry name" value="NAT_SF"/>
    <property type="match status" value="1"/>
</dbReference>
<sequence length="336" mass="38698">MEIVQATKNDLSELCIFYEKVCEQQKVDKYSPGWHWGQYPCRDDLEYAIANRLFLLGRIDGKIAAAGILSDGDDDAYNHADWKETKDVCVLHLFAVSPEFRGQGIASSMLSVIKSRARKAIHLDVIEGNDSAGKLYRKNGFALVKQTELFYDDIGEKGAELYEWVSPKKAVETNRLYLRRLDEHDAMRIYETWANDPEVTRYLTWDAHESVDVTKKIIAEWMRAYEDEKCHRYGICLKETDGLIGMIDVVGYEDEVPVIGYVLGRRYWGKGYMTEAFKGFSDYLLEEGFPEIRIKAEEQNLASNRVIMKCGFDFVGKKTMLVKGRDVIINKYRKKA</sequence>
<dbReference type="PANTHER" id="PTHR43792">
    <property type="entry name" value="GNAT FAMILY, PUTATIVE (AFU_ORTHOLOGUE AFUA_3G00765)-RELATED-RELATED"/>
    <property type="match status" value="1"/>
</dbReference>
<dbReference type="RefSeq" id="WP_046922339.1">
    <property type="nucleotide sequence ID" value="NZ_AYYL01000034.1"/>
</dbReference>
<dbReference type="AlphaFoldDB" id="A0A1I2RJZ7"/>
<organism evidence="2 3">
    <name type="scientific">Ligilactobacillus ruminis DSM 20403 = NBRC 102161</name>
    <dbReference type="NCBI Taxonomy" id="1423798"/>
    <lineage>
        <taxon>Bacteria</taxon>
        <taxon>Bacillati</taxon>
        <taxon>Bacillota</taxon>
        <taxon>Bacilli</taxon>
        <taxon>Lactobacillales</taxon>
        <taxon>Lactobacillaceae</taxon>
        <taxon>Ligilactobacillus</taxon>
    </lineage>
</organism>
<keyword evidence="2" id="KW-0808">Transferase</keyword>
<accession>A0A1I2RJZ7</accession>
<proteinExistence type="predicted"/>
<dbReference type="InterPro" id="IPR000182">
    <property type="entry name" value="GNAT_dom"/>
</dbReference>
<feature type="domain" description="N-acetyltransferase" evidence="1">
    <location>
        <begin position="176"/>
        <end position="334"/>
    </location>
</feature>
<dbReference type="OrthoDB" id="357176at2"/>
<dbReference type="Proteomes" id="UP000182635">
    <property type="component" value="Unassembled WGS sequence"/>
</dbReference>
<evidence type="ECO:0000259" key="1">
    <source>
        <dbReference type="PROSITE" id="PS51186"/>
    </source>
</evidence>
<evidence type="ECO:0000313" key="3">
    <source>
        <dbReference type="Proteomes" id="UP000182635"/>
    </source>
</evidence>
<evidence type="ECO:0000313" key="2">
    <source>
        <dbReference type="EMBL" id="SFG38151.1"/>
    </source>
</evidence>
<reference evidence="3" key="1">
    <citation type="submission" date="2016-10" db="EMBL/GenBank/DDBJ databases">
        <authorList>
            <person name="Varghese N."/>
            <person name="Submissions S."/>
        </authorList>
    </citation>
    <scope>NUCLEOTIDE SEQUENCE [LARGE SCALE GENOMIC DNA]</scope>
    <source>
        <strain evidence="3">DSM 20403</strain>
    </source>
</reference>
<dbReference type="SUPFAM" id="SSF55729">
    <property type="entry name" value="Acyl-CoA N-acyltransferases (Nat)"/>
    <property type="match status" value="2"/>
</dbReference>
<dbReference type="Pfam" id="PF13302">
    <property type="entry name" value="Acetyltransf_3"/>
    <property type="match status" value="1"/>
</dbReference>
<dbReference type="InterPro" id="IPR016181">
    <property type="entry name" value="Acyl_CoA_acyltransferase"/>
</dbReference>
<dbReference type="Gene3D" id="3.40.630.30">
    <property type="match status" value="2"/>
</dbReference>
<dbReference type="EMBL" id="FOPI01000016">
    <property type="protein sequence ID" value="SFG38151.1"/>
    <property type="molecule type" value="Genomic_DNA"/>
</dbReference>
<dbReference type="PROSITE" id="PS51186">
    <property type="entry name" value="GNAT"/>
    <property type="match status" value="2"/>
</dbReference>